<protein>
    <submittedName>
        <fullName evidence="4">GDP-mannose 4,6-dehydratase</fullName>
        <ecNumber evidence="4">4.2.1.47</ecNumber>
    </submittedName>
</protein>
<dbReference type="Gene3D" id="3.90.25.10">
    <property type="entry name" value="UDP-galactose 4-epimerase, domain 1"/>
    <property type="match status" value="1"/>
</dbReference>
<name>A0ABT6AZN2_9BURK</name>
<keyword evidence="4" id="KW-0456">Lyase</keyword>
<dbReference type="PANTHER" id="PTHR43000">
    <property type="entry name" value="DTDP-D-GLUCOSE 4,6-DEHYDRATASE-RELATED"/>
    <property type="match status" value="1"/>
</dbReference>
<accession>A0ABT6AZN2</accession>
<proteinExistence type="inferred from homology"/>
<comment type="similarity">
    <text evidence="2">Belongs to the NAD(P)-dependent epimerase/dehydratase family.</text>
</comment>
<dbReference type="Proteomes" id="UP001216674">
    <property type="component" value="Unassembled WGS sequence"/>
</dbReference>
<feature type="domain" description="NAD-dependent epimerase/dehydratase" evidence="3">
    <location>
        <begin position="4"/>
        <end position="227"/>
    </location>
</feature>
<evidence type="ECO:0000256" key="2">
    <source>
        <dbReference type="ARBA" id="ARBA00007637"/>
    </source>
</evidence>
<keyword evidence="5" id="KW-1185">Reference proteome</keyword>
<sequence length="299" mass="32414">MAKVLITGIHGFTGQHLLQELIGAGHEVCGLAHTTATDAPTSVPVHVCDLLDRSALTEVLAHERPDAVVHLAAIAFVAHGDVRAIYDTNVVGTRNLLEAIHSSGCQPRSVLLASSANIYGNSDREVLDEAAPAAPANDYAVSKLAMEYMAKLWEDKLPITIVRPFNYTGVGQTPNFVLPKIVAHFRERRPVLELGNLNVIRDFSDVRSVVAAYAQLLNGKFAGQTFNTCSGVGYSLGDVLTILHDLTGHRPEIKVNMAFVRANEVHKLIGSNTKLRQAIGAMPDIALRDTLQWMLETGR</sequence>
<dbReference type="RefSeq" id="WP_276268119.1">
    <property type="nucleotide sequence ID" value="NZ_JARJLM010000559.1"/>
</dbReference>
<dbReference type="Pfam" id="PF01370">
    <property type="entry name" value="Epimerase"/>
    <property type="match status" value="1"/>
</dbReference>
<dbReference type="EC" id="4.2.1.47" evidence="4"/>
<organism evidence="4 5">
    <name type="scientific">Cupriavidus basilensis</name>
    <dbReference type="NCBI Taxonomy" id="68895"/>
    <lineage>
        <taxon>Bacteria</taxon>
        <taxon>Pseudomonadati</taxon>
        <taxon>Pseudomonadota</taxon>
        <taxon>Betaproteobacteria</taxon>
        <taxon>Burkholderiales</taxon>
        <taxon>Burkholderiaceae</taxon>
        <taxon>Cupriavidus</taxon>
    </lineage>
</organism>
<dbReference type="SUPFAM" id="SSF51735">
    <property type="entry name" value="NAD(P)-binding Rossmann-fold domains"/>
    <property type="match status" value="1"/>
</dbReference>
<evidence type="ECO:0000313" key="4">
    <source>
        <dbReference type="EMBL" id="MDF3838086.1"/>
    </source>
</evidence>
<comment type="pathway">
    <text evidence="1">Bacterial outer membrane biogenesis; LPS O-antigen biosynthesis.</text>
</comment>
<dbReference type="Gene3D" id="3.40.50.720">
    <property type="entry name" value="NAD(P)-binding Rossmann-like Domain"/>
    <property type="match status" value="1"/>
</dbReference>
<dbReference type="InterPro" id="IPR036291">
    <property type="entry name" value="NAD(P)-bd_dom_sf"/>
</dbReference>
<gene>
    <name evidence="4" type="ORF">P3W85_34900</name>
</gene>
<dbReference type="InterPro" id="IPR001509">
    <property type="entry name" value="Epimerase_deHydtase"/>
</dbReference>
<reference evidence="4 5" key="1">
    <citation type="submission" date="2023-03" db="EMBL/GenBank/DDBJ databases">
        <title>Draft assemblies of triclosan tolerant bacteria isolated from returned activated sludge.</title>
        <authorList>
            <person name="Van Hamelsveld S."/>
        </authorList>
    </citation>
    <scope>NUCLEOTIDE SEQUENCE [LARGE SCALE GENOMIC DNA]</scope>
    <source>
        <strain evidence="4 5">GW210010_S58</strain>
    </source>
</reference>
<comment type="caution">
    <text evidence="4">The sequence shown here is derived from an EMBL/GenBank/DDBJ whole genome shotgun (WGS) entry which is preliminary data.</text>
</comment>
<evidence type="ECO:0000313" key="5">
    <source>
        <dbReference type="Proteomes" id="UP001216674"/>
    </source>
</evidence>
<evidence type="ECO:0000259" key="3">
    <source>
        <dbReference type="Pfam" id="PF01370"/>
    </source>
</evidence>
<dbReference type="EMBL" id="JARJLM010000559">
    <property type="protein sequence ID" value="MDF3838086.1"/>
    <property type="molecule type" value="Genomic_DNA"/>
</dbReference>
<evidence type="ECO:0000256" key="1">
    <source>
        <dbReference type="ARBA" id="ARBA00005125"/>
    </source>
</evidence>
<dbReference type="GO" id="GO:0008446">
    <property type="term" value="F:GDP-mannose 4,6-dehydratase activity"/>
    <property type="evidence" value="ECO:0007669"/>
    <property type="project" value="UniProtKB-EC"/>
</dbReference>